<keyword evidence="3" id="KW-0238">DNA-binding</keyword>
<dbReference type="InterPro" id="IPR036388">
    <property type="entry name" value="WH-like_DNA-bd_sf"/>
</dbReference>
<dbReference type="SUPFAM" id="SSF46785">
    <property type="entry name" value="Winged helix' DNA-binding domain"/>
    <property type="match status" value="1"/>
</dbReference>
<evidence type="ECO:0000259" key="5">
    <source>
        <dbReference type="PROSITE" id="PS50931"/>
    </source>
</evidence>
<organism evidence="6 7">
    <name type="scientific">Arthrobacter echini</name>
    <dbReference type="NCBI Taxonomy" id="1529066"/>
    <lineage>
        <taxon>Bacteria</taxon>
        <taxon>Bacillati</taxon>
        <taxon>Actinomycetota</taxon>
        <taxon>Actinomycetes</taxon>
        <taxon>Micrococcales</taxon>
        <taxon>Micrococcaceae</taxon>
        <taxon>Arthrobacter</taxon>
    </lineage>
</organism>
<dbReference type="InterPro" id="IPR005119">
    <property type="entry name" value="LysR_subst-bd"/>
</dbReference>
<reference evidence="6 7" key="1">
    <citation type="submission" date="2019-04" db="EMBL/GenBank/DDBJ databases">
        <authorList>
            <person name="Liu Q."/>
            <person name="Xin Y.-H."/>
        </authorList>
    </citation>
    <scope>NUCLEOTIDE SEQUENCE [LARGE SCALE GENOMIC DNA]</scope>
    <source>
        <strain evidence="6 7">AM23</strain>
    </source>
</reference>
<dbReference type="Pfam" id="PF00126">
    <property type="entry name" value="HTH_1"/>
    <property type="match status" value="1"/>
</dbReference>
<name>A0A4S5E4G4_9MICC</name>
<dbReference type="GO" id="GO:0003677">
    <property type="term" value="F:DNA binding"/>
    <property type="evidence" value="ECO:0007669"/>
    <property type="project" value="UniProtKB-KW"/>
</dbReference>
<evidence type="ECO:0000256" key="2">
    <source>
        <dbReference type="ARBA" id="ARBA00023015"/>
    </source>
</evidence>
<comment type="similarity">
    <text evidence="1">Belongs to the LysR transcriptional regulatory family.</text>
</comment>
<proteinExistence type="inferred from homology"/>
<protein>
    <submittedName>
        <fullName evidence="6">LysR family transcriptional regulator</fullName>
    </submittedName>
</protein>
<evidence type="ECO:0000256" key="4">
    <source>
        <dbReference type="ARBA" id="ARBA00023163"/>
    </source>
</evidence>
<keyword evidence="7" id="KW-1185">Reference proteome</keyword>
<dbReference type="Gene3D" id="1.10.10.10">
    <property type="entry name" value="Winged helix-like DNA-binding domain superfamily/Winged helix DNA-binding domain"/>
    <property type="match status" value="1"/>
</dbReference>
<dbReference type="PANTHER" id="PTHR30346:SF29">
    <property type="entry name" value="LYSR SUBSTRATE-BINDING"/>
    <property type="match status" value="1"/>
</dbReference>
<keyword evidence="2" id="KW-0805">Transcription regulation</keyword>
<dbReference type="SUPFAM" id="SSF53850">
    <property type="entry name" value="Periplasmic binding protein-like II"/>
    <property type="match status" value="1"/>
</dbReference>
<accession>A0A4S5E4G4</accession>
<dbReference type="RefSeq" id="WP_136454503.1">
    <property type="nucleotide sequence ID" value="NZ_SSWH01000007.1"/>
</dbReference>
<evidence type="ECO:0000256" key="1">
    <source>
        <dbReference type="ARBA" id="ARBA00009437"/>
    </source>
</evidence>
<gene>
    <name evidence="6" type="ORF">E8P82_09905</name>
</gene>
<dbReference type="InterPro" id="IPR036390">
    <property type="entry name" value="WH_DNA-bd_sf"/>
</dbReference>
<dbReference type="PANTHER" id="PTHR30346">
    <property type="entry name" value="TRANSCRIPTIONAL DUAL REGULATOR HCAR-RELATED"/>
    <property type="match status" value="1"/>
</dbReference>
<dbReference type="InterPro" id="IPR000847">
    <property type="entry name" value="LysR_HTH_N"/>
</dbReference>
<feature type="domain" description="HTH lysR-type" evidence="5">
    <location>
        <begin position="2"/>
        <end position="59"/>
    </location>
</feature>
<dbReference type="Gene3D" id="3.40.190.290">
    <property type="match status" value="1"/>
</dbReference>
<dbReference type="Pfam" id="PF03466">
    <property type="entry name" value="LysR_substrate"/>
    <property type="match status" value="1"/>
</dbReference>
<dbReference type="PROSITE" id="PS50931">
    <property type="entry name" value="HTH_LYSR"/>
    <property type="match status" value="1"/>
</dbReference>
<dbReference type="AlphaFoldDB" id="A0A4S5E4G4"/>
<sequence>MLDLRRLRLLRELKIRGTLADVAAALNYSPSSVSQQLALLEKEAGVDLLRKSGRRVVLTPQAEVLVAHTAELLETLERAEAKLAASLTAVAGTVRIAVFQSAALALMPEALTAVARDYPDVRVEMVQREPESALYATFAGDFDLVIAEQYPGHAAPRHAELDHVPLTADAIRLAVPTSGPQYAGISSVAGASSAAWVMEPRGAASRHWAEQACRRAGFEPDVRYETADLQAQIRLIESGNAVALMPDLVWTARTVPVRLIGLGESAERAIFTSARRAGADRPAIRAVREVLGAAAAGVRPPRGAV</sequence>
<dbReference type="Proteomes" id="UP000305233">
    <property type="component" value="Unassembled WGS sequence"/>
</dbReference>
<dbReference type="EMBL" id="SSWH01000007">
    <property type="protein sequence ID" value="THJ66292.1"/>
    <property type="molecule type" value="Genomic_DNA"/>
</dbReference>
<evidence type="ECO:0000313" key="6">
    <source>
        <dbReference type="EMBL" id="THJ66292.1"/>
    </source>
</evidence>
<evidence type="ECO:0000313" key="7">
    <source>
        <dbReference type="Proteomes" id="UP000305233"/>
    </source>
</evidence>
<evidence type="ECO:0000256" key="3">
    <source>
        <dbReference type="ARBA" id="ARBA00023125"/>
    </source>
</evidence>
<comment type="caution">
    <text evidence="6">The sequence shown here is derived from an EMBL/GenBank/DDBJ whole genome shotgun (WGS) entry which is preliminary data.</text>
</comment>
<keyword evidence="4" id="KW-0804">Transcription</keyword>
<dbReference type="OrthoDB" id="3673085at2"/>
<dbReference type="GO" id="GO:0032993">
    <property type="term" value="C:protein-DNA complex"/>
    <property type="evidence" value="ECO:0007669"/>
    <property type="project" value="TreeGrafter"/>
</dbReference>
<dbReference type="GO" id="GO:0003700">
    <property type="term" value="F:DNA-binding transcription factor activity"/>
    <property type="evidence" value="ECO:0007669"/>
    <property type="project" value="InterPro"/>
</dbReference>